<keyword evidence="3" id="KW-1185">Reference proteome</keyword>
<name>A0ABW2JES0_9ACTN</name>
<gene>
    <name evidence="2" type="ORF">ACFQVC_08335</name>
</gene>
<dbReference type="RefSeq" id="WP_381828196.1">
    <property type="nucleotide sequence ID" value="NZ_JBHTCF010000002.1"/>
</dbReference>
<evidence type="ECO:0000313" key="2">
    <source>
        <dbReference type="EMBL" id="MFC7304217.1"/>
    </source>
</evidence>
<comment type="caution">
    <text evidence="2">The sequence shown here is derived from an EMBL/GenBank/DDBJ whole genome shotgun (WGS) entry which is preliminary data.</text>
</comment>
<feature type="region of interest" description="Disordered" evidence="1">
    <location>
        <begin position="37"/>
        <end position="65"/>
    </location>
</feature>
<accession>A0ABW2JES0</accession>
<evidence type="ECO:0000313" key="3">
    <source>
        <dbReference type="Proteomes" id="UP001596523"/>
    </source>
</evidence>
<proteinExistence type="predicted"/>
<sequence>MLAFAGTGFGTWAADSWPWPKDRYCWGAWERDSGPDFLGDAAFGDGDDGSRSGTESLPTHERPSGSCEVTIASNYKSSYDGDKVSISQRVSVTYGPVPTAAEARLSMIQDDYLGADMVALPDGLPGTVNARGGLLVLPKSCDAKDGRPTVVTMQAYGTYASGPSYTQEDPADLGGAQQAAVLLVAAANRGMAAAGCAPDKPLKVSSPVYDLPGRRERVFTSSDDLCGIRGLRFDTEDLYHQTGVVTRDLQTCSVAGDRDGIPAVDLAMVAQPRLAAVFDSLTGNRPAVRGWRGTGTLGENHSIVRADCAGRPATFLMGASTDPGHLAAFANAVAARLGCAPIAPKRAAR</sequence>
<evidence type="ECO:0000256" key="1">
    <source>
        <dbReference type="SAM" id="MobiDB-lite"/>
    </source>
</evidence>
<dbReference type="Proteomes" id="UP001596523">
    <property type="component" value="Unassembled WGS sequence"/>
</dbReference>
<dbReference type="EMBL" id="JBHTCF010000002">
    <property type="protein sequence ID" value="MFC7304217.1"/>
    <property type="molecule type" value="Genomic_DNA"/>
</dbReference>
<protein>
    <submittedName>
        <fullName evidence="2">Uncharacterized protein</fullName>
    </submittedName>
</protein>
<reference evidence="3" key="1">
    <citation type="journal article" date="2019" name="Int. J. Syst. Evol. Microbiol.">
        <title>The Global Catalogue of Microorganisms (GCM) 10K type strain sequencing project: providing services to taxonomists for standard genome sequencing and annotation.</title>
        <authorList>
            <consortium name="The Broad Institute Genomics Platform"/>
            <consortium name="The Broad Institute Genome Sequencing Center for Infectious Disease"/>
            <person name="Wu L."/>
            <person name="Ma J."/>
        </authorList>
    </citation>
    <scope>NUCLEOTIDE SEQUENCE [LARGE SCALE GENOMIC DNA]</scope>
    <source>
        <strain evidence="3">SYNS20</strain>
    </source>
</reference>
<organism evidence="2 3">
    <name type="scientific">Streptomyces monticola</name>
    <dbReference type="NCBI Taxonomy" id="2666263"/>
    <lineage>
        <taxon>Bacteria</taxon>
        <taxon>Bacillati</taxon>
        <taxon>Actinomycetota</taxon>
        <taxon>Actinomycetes</taxon>
        <taxon>Kitasatosporales</taxon>
        <taxon>Streptomycetaceae</taxon>
        <taxon>Streptomyces</taxon>
    </lineage>
</organism>